<organism evidence="1 2">
    <name type="scientific">Blastochloris tepida</name>
    <dbReference type="NCBI Taxonomy" id="2233851"/>
    <lineage>
        <taxon>Bacteria</taxon>
        <taxon>Pseudomonadati</taxon>
        <taxon>Pseudomonadota</taxon>
        <taxon>Alphaproteobacteria</taxon>
        <taxon>Hyphomicrobiales</taxon>
        <taxon>Blastochloridaceae</taxon>
        <taxon>Blastochloris</taxon>
    </lineage>
</organism>
<reference evidence="1 2" key="1">
    <citation type="submission" date="2018-08" db="EMBL/GenBank/DDBJ databases">
        <title>Complete genome sequencing of Blastochloris tepida GI.</title>
        <authorList>
            <person name="Tsukatani Y."/>
            <person name="Mori H."/>
        </authorList>
    </citation>
    <scope>NUCLEOTIDE SEQUENCE [LARGE SCALE GENOMIC DNA]</scope>
    <source>
        <strain evidence="1 2">GI</strain>
    </source>
</reference>
<dbReference type="OrthoDB" id="9811476at2"/>
<protein>
    <recommendedName>
        <fullName evidence="3">NUDIX hydrolase</fullName>
    </recommendedName>
</protein>
<name>A0A348G524_9HYPH</name>
<accession>A0A348G524</accession>
<dbReference type="Pfam" id="PF04250">
    <property type="entry name" value="DUF429"/>
    <property type="match status" value="1"/>
</dbReference>
<proteinExistence type="predicted"/>
<dbReference type="AlphaFoldDB" id="A0A348G524"/>
<dbReference type="EMBL" id="AP018907">
    <property type="protein sequence ID" value="BBF94657.1"/>
    <property type="molecule type" value="Genomic_DNA"/>
</dbReference>
<evidence type="ECO:0008006" key="3">
    <source>
        <dbReference type="Google" id="ProtNLM"/>
    </source>
</evidence>
<evidence type="ECO:0000313" key="1">
    <source>
        <dbReference type="EMBL" id="BBF94657.1"/>
    </source>
</evidence>
<dbReference type="KEGG" id="blag:BLTE_33420"/>
<keyword evidence="2" id="KW-1185">Reference proteome</keyword>
<dbReference type="Proteomes" id="UP000266934">
    <property type="component" value="Chromosome"/>
</dbReference>
<evidence type="ECO:0000313" key="2">
    <source>
        <dbReference type="Proteomes" id="UP000266934"/>
    </source>
</evidence>
<gene>
    <name evidence="1" type="ORF">BLTE_33420</name>
</gene>
<sequence length="254" mass="26730">MDEVWLAGVDGCPGGWIAAFVRPEGGAVRLRTVNTFAEVIEAPERPAVIAVDIPIGLPERGGRGGRAAENAVRPLLGGRQSSVFAMPSRKAVYAETAWPLTAAELAAAHRRASAVARATSDPPRGVAIQAFCVFAKVRELDALLHADPALARRVFETHPEVAFWRLNGAAALAEPKKVKGRPYGPGLDLRRRLLAAGGLPDAAMAEPPPGAGADDLLDALACALTARRLRAGLAQPFPDPPEHDAFGLPMAIWA</sequence>
<dbReference type="InterPro" id="IPR007362">
    <property type="entry name" value="DUF429"/>
</dbReference>
<dbReference type="RefSeq" id="WP_126401728.1">
    <property type="nucleotide sequence ID" value="NZ_AP018907.1"/>
</dbReference>